<dbReference type="Gene3D" id="3.40.30.10">
    <property type="entry name" value="Glutaredoxin"/>
    <property type="match status" value="1"/>
</dbReference>
<evidence type="ECO:0000256" key="2">
    <source>
        <dbReference type="ARBA" id="ARBA00012310"/>
    </source>
</evidence>
<feature type="signal peptide" evidence="6">
    <location>
        <begin position="1"/>
        <end position="22"/>
    </location>
</feature>
<evidence type="ECO:0000313" key="7">
    <source>
        <dbReference type="EMBL" id="CAL1613941.1"/>
    </source>
</evidence>
<dbReference type="PROSITE" id="PS00763">
    <property type="entry name" value="GLUTATHIONE_PEROXID_2"/>
    <property type="match status" value="1"/>
</dbReference>
<dbReference type="EMBL" id="OZ035830">
    <property type="protein sequence ID" value="CAL1613941.1"/>
    <property type="molecule type" value="Genomic_DNA"/>
</dbReference>
<dbReference type="PANTHER" id="PTHR11592:SF32">
    <property type="entry name" value="GLUTATHIONE PEROXIDASE 3"/>
    <property type="match status" value="1"/>
</dbReference>
<reference evidence="7 8" key="1">
    <citation type="submission" date="2024-04" db="EMBL/GenBank/DDBJ databases">
        <authorList>
            <person name="Waldvogel A.-M."/>
            <person name="Schoenle A."/>
        </authorList>
    </citation>
    <scope>NUCLEOTIDE SEQUENCE [LARGE SCALE GENOMIC DNA]</scope>
</reference>
<dbReference type="SUPFAM" id="SSF52833">
    <property type="entry name" value="Thioredoxin-like"/>
    <property type="match status" value="1"/>
</dbReference>
<dbReference type="PIRSF" id="PIRSF000303">
    <property type="entry name" value="Glutathion_perox"/>
    <property type="match status" value="1"/>
</dbReference>
<dbReference type="Pfam" id="PF00255">
    <property type="entry name" value="GSHPx"/>
    <property type="match status" value="1"/>
</dbReference>
<feature type="chain" id="PRO_5043348716" description="Glutathione peroxidase" evidence="6">
    <location>
        <begin position="23"/>
        <end position="195"/>
    </location>
</feature>
<evidence type="ECO:0000256" key="5">
    <source>
        <dbReference type="RuleBase" id="RU000499"/>
    </source>
</evidence>
<gene>
    <name evidence="7" type="ORF">KC01_LOCUS40059</name>
</gene>
<evidence type="ECO:0000256" key="6">
    <source>
        <dbReference type="SAM" id="SignalP"/>
    </source>
</evidence>
<dbReference type="AlphaFoldDB" id="A0AAV2MLC6"/>
<evidence type="ECO:0000256" key="1">
    <source>
        <dbReference type="ARBA" id="ARBA00006926"/>
    </source>
</evidence>
<accession>A0AAV2MLC6</accession>
<keyword evidence="3 5" id="KW-0575">Peroxidase</keyword>
<evidence type="ECO:0000256" key="4">
    <source>
        <dbReference type="ARBA" id="ARBA00023002"/>
    </source>
</evidence>
<dbReference type="Proteomes" id="UP001497482">
    <property type="component" value="Chromosome 8"/>
</dbReference>
<dbReference type="PROSITE" id="PS51355">
    <property type="entry name" value="GLUTATHIONE_PEROXID_3"/>
    <property type="match status" value="1"/>
</dbReference>
<dbReference type="GO" id="GO:0004602">
    <property type="term" value="F:glutathione peroxidase activity"/>
    <property type="evidence" value="ECO:0007669"/>
    <property type="project" value="TreeGrafter"/>
</dbReference>
<sequence>MDATPRALVPLLLLGLMKPAESLLQQRCDSSVNGTIYQHQAQSLNGSYTYVDLNALHEELHPFGLTILAFPSNQFGKQEPGGKHEILPALQHVRPANGFVPNFLLFEKGDVNGHSEHPVYTFLKSACPPVGDSFGSVSGRLFWDPVKVNDIKWNFEKFFVGVDGKPVMRWHPSVEVSEVREFLTSYFHNLSQMRL</sequence>
<dbReference type="PRINTS" id="PR01011">
    <property type="entry name" value="GLUTPROXDASE"/>
</dbReference>
<comment type="similarity">
    <text evidence="1 5">Belongs to the glutathione peroxidase family.</text>
</comment>
<keyword evidence="4 5" id="KW-0560">Oxidoreductase</keyword>
<dbReference type="InterPro" id="IPR036249">
    <property type="entry name" value="Thioredoxin-like_sf"/>
</dbReference>
<protein>
    <recommendedName>
        <fullName evidence="2 5">Glutathione peroxidase</fullName>
    </recommendedName>
</protein>
<dbReference type="GO" id="GO:0006979">
    <property type="term" value="P:response to oxidative stress"/>
    <property type="evidence" value="ECO:0007669"/>
    <property type="project" value="InterPro"/>
</dbReference>
<name>A0AAV2MLC6_KNICA</name>
<evidence type="ECO:0000313" key="8">
    <source>
        <dbReference type="Proteomes" id="UP001497482"/>
    </source>
</evidence>
<proteinExistence type="inferred from homology"/>
<evidence type="ECO:0000256" key="3">
    <source>
        <dbReference type="ARBA" id="ARBA00022559"/>
    </source>
</evidence>
<dbReference type="InterPro" id="IPR000889">
    <property type="entry name" value="Glutathione_peroxidase"/>
</dbReference>
<organism evidence="7 8">
    <name type="scientific">Knipowitschia caucasica</name>
    <name type="common">Caucasian dwarf goby</name>
    <name type="synonym">Pomatoschistus caucasicus</name>
    <dbReference type="NCBI Taxonomy" id="637954"/>
    <lineage>
        <taxon>Eukaryota</taxon>
        <taxon>Metazoa</taxon>
        <taxon>Chordata</taxon>
        <taxon>Craniata</taxon>
        <taxon>Vertebrata</taxon>
        <taxon>Euteleostomi</taxon>
        <taxon>Actinopterygii</taxon>
        <taxon>Neopterygii</taxon>
        <taxon>Teleostei</taxon>
        <taxon>Neoteleostei</taxon>
        <taxon>Acanthomorphata</taxon>
        <taxon>Gobiaria</taxon>
        <taxon>Gobiiformes</taxon>
        <taxon>Gobioidei</taxon>
        <taxon>Gobiidae</taxon>
        <taxon>Gobiinae</taxon>
        <taxon>Knipowitschia</taxon>
    </lineage>
</organism>
<keyword evidence="8" id="KW-1185">Reference proteome</keyword>
<dbReference type="InterPro" id="IPR029760">
    <property type="entry name" value="GPX_CS"/>
</dbReference>
<keyword evidence="6" id="KW-0732">Signal</keyword>
<dbReference type="PANTHER" id="PTHR11592">
    <property type="entry name" value="GLUTATHIONE PEROXIDASE"/>
    <property type="match status" value="1"/>
</dbReference>